<proteinExistence type="predicted"/>
<gene>
    <name evidence="2" type="ORF">BTO20_19620</name>
</gene>
<evidence type="ECO:0000256" key="1">
    <source>
        <dbReference type="SAM" id="MobiDB-lite"/>
    </source>
</evidence>
<feature type="region of interest" description="Disordered" evidence="1">
    <location>
        <begin position="1"/>
        <end position="26"/>
    </location>
</feature>
<accession>A0A1Y0C5J8</accession>
<sequence>MTSQCTHPADQQRAVSDFDEHRDTIDGPKTWVRETATCDACGRRRNIRTLLTNGTDDGPESGIHKRCPDCGRRVFTTVRDGALGPHQCADA</sequence>
<dbReference type="Proteomes" id="UP000195331">
    <property type="component" value="Chromosome"/>
</dbReference>
<keyword evidence="3" id="KW-1185">Reference proteome</keyword>
<dbReference type="EMBL" id="CP020809">
    <property type="protein sequence ID" value="ART70483.1"/>
    <property type="molecule type" value="Genomic_DNA"/>
</dbReference>
<organism evidence="2 3">
    <name type="scientific">Mycobacterium dioxanotrophicus</name>
    <dbReference type="NCBI Taxonomy" id="482462"/>
    <lineage>
        <taxon>Bacteria</taxon>
        <taxon>Bacillati</taxon>
        <taxon>Actinomycetota</taxon>
        <taxon>Actinomycetes</taxon>
        <taxon>Mycobacteriales</taxon>
        <taxon>Mycobacteriaceae</taxon>
        <taxon>Mycobacterium</taxon>
    </lineage>
</organism>
<name>A0A1Y0C5J8_9MYCO</name>
<protein>
    <submittedName>
        <fullName evidence="2">Uncharacterized protein</fullName>
    </submittedName>
</protein>
<feature type="compositionally biased region" description="Basic and acidic residues" evidence="1">
    <location>
        <begin position="16"/>
        <end position="26"/>
    </location>
</feature>
<evidence type="ECO:0000313" key="2">
    <source>
        <dbReference type="EMBL" id="ART70483.1"/>
    </source>
</evidence>
<dbReference type="AlphaFoldDB" id="A0A1Y0C5J8"/>
<reference evidence="2 3" key="1">
    <citation type="submission" date="2017-04" db="EMBL/GenBank/DDBJ databases">
        <title>Whole Genome Sequence of 1,4-Dioxane Degrading Bacterium Mycobacterium dioxanotrophicus PH-06.</title>
        <authorList>
            <person name="He Y."/>
        </authorList>
    </citation>
    <scope>NUCLEOTIDE SEQUENCE [LARGE SCALE GENOMIC DNA]</scope>
    <source>
        <strain evidence="2 3">PH-06</strain>
    </source>
</reference>
<dbReference type="KEGG" id="mdx:BTO20_19620"/>
<evidence type="ECO:0000313" key="3">
    <source>
        <dbReference type="Proteomes" id="UP000195331"/>
    </source>
</evidence>